<organism evidence="2">
    <name type="scientific">Nymphaea colorata</name>
    <name type="common">pocket water lily</name>
    <dbReference type="NCBI Taxonomy" id="210225"/>
    <lineage>
        <taxon>Eukaryota</taxon>
        <taxon>Viridiplantae</taxon>
        <taxon>Streptophyta</taxon>
        <taxon>Embryophyta</taxon>
        <taxon>Tracheophyta</taxon>
        <taxon>Spermatophyta</taxon>
        <taxon>Magnoliopsida</taxon>
        <taxon>Nymphaeales</taxon>
        <taxon>Nymphaeaceae</taxon>
        <taxon>Nymphaea</taxon>
    </lineage>
</organism>
<reference evidence="2" key="1">
    <citation type="submission" date="2019-09" db="EMBL/GenBank/DDBJ databases">
        <authorList>
            <person name="Zhang L."/>
        </authorList>
    </citation>
    <scope>NUCLEOTIDE SEQUENCE</scope>
</reference>
<protein>
    <submittedName>
        <fullName evidence="2">Uncharacterized protein</fullName>
    </submittedName>
</protein>
<feature type="region of interest" description="Disordered" evidence="1">
    <location>
        <begin position="1"/>
        <end position="22"/>
    </location>
</feature>
<proteinExistence type="predicted"/>
<dbReference type="Gramene" id="NC7G0278800.1">
    <property type="protein sequence ID" value="NC7G0278800.1:cds"/>
    <property type="gene ID" value="NC7G0278800"/>
</dbReference>
<dbReference type="AlphaFoldDB" id="A0A5K1EXY9"/>
<gene>
    <name evidence="2" type="ORF">NYM_LOCUS23771</name>
</gene>
<evidence type="ECO:0000256" key="1">
    <source>
        <dbReference type="SAM" id="MobiDB-lite"/>
    </source>
</evidence>
<feature type="compositionally biased region" description="Basic residues" evidence="1">
    <location>
        <begin position="9"/>
        <end position="22"/>
    </location>
</feature>
<dbReference type="EMBL" id="LR721785">
    <property type="protein sequence ID" value="VVW55908.1"/>
    <property type="molecule type" value="Genomic_DNA"/>
</dbReference>
<evidence type="ECO:0000313" key="2">
    <source>
        <dbReference type="EMBL" id="VVW55908.1"/>
    </source>
</evidence>
<accession>A0A5K1EXY9</accession>
<name>A0A5K1EXY9_9MAGN</name>
<sequence>MTPPTFKERRGRGRRRRRKLKKEHTDKMISFLVNLDDIVTPLVGVIHGEARNLGQLDWVVSPTQQSRRVSYRGGSFRHLLQHDRPGPDLSPMADLDVSQHMRTCTNQDPIPNLGVPVAAALSGTAERHVVQDRHIVADDGGLADHGPGSMVQEHPLTDPCTGVDVHGKDLGHPVLDDQRQRHTAGEPQPVSHPVRLDGEEPLEVEHDLNVANAGRVSFLDGLHVLPDRLPDGAIVEKHGEDDLGQVGAGQVGRGEAVPQVGGQCTL</sequence>